<organism evidence="2 3">
    <name type="scientific">Hamadaea flava</name>
    <dbReference type="NCBI Taxonomy" id="1742688"/>
    <lineage>
        <taxon>Bacteria</taxon>
        <taxon>Bacillati</taxon>
        <taxon>Actinomycetota</taxon>
        <taxon>Actinomycetes</taxon>
        <taxon>Micromonosporales</taxon>
        <taxon>Micromonosporaceae</taxon>
        <taxon>Hamadaea</taxon>
    </lineage>
</organism>
<proteinExistence type="predicted"/>
<accession>A0ABV8LSH1</accession>
<dbReference type="RefSeq" id="WP_253760833.1">
    <property type="nucleotide sequence ID" value="NZ_JAMZDZ010000001.1"/>
</dbReference>
<comment type="caution">
    <text evidence="2">The sequence shown here is derived from an EMBL/GenBank/DDBJ whole genome shotgun (WGS) entry which is preliminary data.</text>
</comment>
<feature type="transmembrane region" description="Helical" evidence="1">
    <location>
        <begin position="6"/>
        <end position="24"/>
    </location>
</feature>
<keyword evidence="1" id="KW-1133">Transmembrane helix</keyword>
<keyword evidence="3" id="KW-1185">Reference proteome</keyword>
<keyword evidence="1" id="KW-0812">Transmembrane</keyword>
<evidence type="ECO:0000256" key="1">
    <source>
        <dbReference type="SAM" id="Phobius"/>
    </source>
</evidence>
<gene>
    <name evidence="2" type="ORF">ACFOZ4_22400</name>
</gene>
<sequence length="117" mass="12587">MRIDDVLSAILIGLVVGTLARLVLPGKQSIGILATWLVGFGGALAGSWAAKHLGISDDARAAIDWNSVNWHFSWSWAELAIQVAVAVIGVAIVAAVARPFYAYRETHPRRSRRSSHA</sequence>
<evidence type="ECO:0000313" key="2">
    <source>
        <dbReference type="EMBL" id="MFC4133371.1"/>
    </source>
</evidence>
<feature type="transmembrane region" description="Helical" evidence="1">
    <location>
        <begin position="79"/>
        <end position="103"/>
    </location>
</feature>
<dbReference type="Proteomes" id="UP001595816">
    <property type="component" value="Unassembled WGS sequence"/>
</dbReference>
<keyword evidence="1" id="KW-0472">Membrane</keyword>
<evidence type="ECO:0000313" key="3">
    <source>
        <dbReference type="Proteomes" id="UP001595816"/>
    </source>
</evidence>
<name>A0ABV8LSH1_9ACTN</name>
<protein>
    <submittedName>
        <fullName evidence="2">GlsB/YeaQ/YmgE family stress response membrane protein</fullName>
    </submittedName>
</protein>
<dbReference type="EMBL" id="JBHSAY010000010">
    <property type="protein sequence ID" value="MFC4133371.1"/>
    <property type="molecule type" value="Genomic_DNA"/>
</dbReference>
<feature type="transmembrane region" description="Helical" evidence="1">
    <location>
        <begin position="31"/>
        <end position="50"/>
    </location>
</feature>
<reference evidence="3" key="1">
    <citation type="journal article" date="2019" name="Int. J. Syst. Evol. Microbiol.">
        <title>The Global Catalogue of Microorganisms (GCM) 10K type strain sequencing project: providing services to taxonomists for standard genome sequencing and annotation.</title>
        <authorList>
            <consortium name="The Broad Institute Genomics Platform"/>
            <consortium name="The Broad Institute Genome Sequencing Center for Infectious Disease"/>
            <person name="Wu L."/>
            <person name="Ma J."/>
        </authorList>
    </citation>
    <scope>NUCLEOTIDE SEQUENCE [LARGE SCALE GENOMIC DNA]</scope>
    <source>
        <strain evidence="3">CGMCC 4.7289</strain>
    </source>
</reference>